<feature type="region of interest" description="Disordered" evidence="1">
    <location>
        <begin position="1146"/>
        <end position="1175"/>
    </location>
</feature>
<dbReference type="PANTHER" id="PTHR36507">
    <property type="entry name" value="BLL1555 PROTEIN"/>
    <property type="match status" value="1"/>
</dbReference>
<feature type="compositionally biased region" description="Pro residues" evidence="1">
    <location>
        <begin position="1197"/>
        <end position="1209"/>
    </location>
</feature>
<dbReference type="SUPFAM" id="SSF75011">
    <property type="entry name" value="3-carboxy-cis,cis-mucoante lactonizing enzyme"/>
    <property type="match status" value="1"/>
</dbReference>
<gene>
    <name evidence="2" type="ordered locus">CENSYa_0654</name>
</gene>
<dbReference type="SUPFAM" id="SSF49503">
    <property type="entry name" value="Cupredoxins"/>
    <property type="match status" value="1"/>
</dbReference>
<feature type="region of interest" description="Disordered" evidence="1">
    <location>
        <begin position="136"/>
        <end position="294"/>
    </location>
</feature>
<sequence>MKGLNISWFFTLFVIAAITVTTAAYADRPETIVIMSEDSHMPGCEEANECYIPSDVTIEQGGSITWINEGKFFHTVTSGASIGEEDGLFDSGSVEMGETYTRIFREGPGDYPYFCSVHPWHTGIITVAVAGYRDSGYDSGDERGYDSGDERGYDSGDERGYDSGDERGYDSGDERGYDSGDERGYDSGDERGYDSGDERGYDSGDERGYDSGDERGYDSGDERGYDSGDERGYDSGDERGYDSGDERGYDSGDERGYDSGDERGYDSGDERGYDSGDERGYDSGDERGYDSGDERELNYTTSVLYAAIDRQTGVLEIVFDDTVDITTIRPDGIQIKNDTVSSLGITLSEMELVDEKNPGTVKFRLTEENRQEVIRYAQPLLYFGPTVLSDYGEELFGISPRLTGFEHADALDTGGRDNYFRGLAFSDDGTQMFMLGRGDQHMYRYDLSQPYNTTDSSFVDSVYIGPEDGSPIGFSFSPNGTMLFVLSYVNSGHSSVHAYSLSEPYEIIAPLQVGSHNLDTRYYYRSGIYFSTAGDLMFISDYRNIQTYKLAVPYNVSTAEYNSTQETQTSIQGMVFSPEGTRLFLMEYSMLDQYDLAEPYNLSSLNRSGSVDLRDNDATGLAFSGNGTKMFILQEDYVQEYHLPHTYDIAAPERDIIFHTGGRDNYFRGLAFSDDGTQMFMLGRGDQHMYRYDLSQPYNTTDSSFVDSVYIGPEDGSPIGFSFSPNGTMLFVLSYVNSGHSSVHAYSLSEPYEIIAPLQVGSHNLDTRYYYRSGIYFSTAGDLMFISDYRNIQTYKLAVPYNVSTAEYNSTQETQTSIQGMVFSPEGTRLFLMEYSMLDQYDLAEPYNLSSLNRSGSVDLRDNDATGLAFSGNGTKMFILQEDYVQEYELPIPFTIDLSRLVTSRNGLDSSGSVYDVAFSADGMAMFAGIAGHDAVYRYNLTSPYNTTSPLYVGMGRLGGDDDAAGIAFSADGSTMFVTRHGGYKYSYGYNSNQYVQEAKNASVHSYGLSSPYYLPEPAASGSFELEGVHGTGGIAFSDGGMYVFVVAGESIRRYSLPSPYNITSPVPSGSYDLEEHIWQPSGLEFSPDGMRMFVSQYRHVYGHDLGSAYNLDQAEYLGSFYTGRQEASGLSFSADGTGLFVAGDSSISRYEPKEQIPQPTVEQDGNGMRGPDAPAMVETVSMDHQIAFASNTLQPDPQPVSQPNPQPDPRPRGGGGGGGGGTSTGITSIGRDVSLEFTADGEDASRGSSEIIIGTNMPLVISPLSADDLDVYDMEVIISSEDGQAKIYYNRIGAFFDRECEGDAAASGSLYTCDVQSLISPSGASYRDDSDGSFESLAVPLEGEFSGTMSMQLRDNSGIILASHDKVYRINPSSAPVNAPDTGPAPEVIIPVQVVLEPEMDPEPVAVPEPEMDPEPETVSAESKLEVESITLTEHEESDTATGAEDPEAPTPAATQVETGQSESRQEHGIMGAITEFFRSLLGL</sequence>
<evidence type="ECO:0000313" key="3">
    <source>
        <dbReference type="Proteomes" id="UP000000758"/>
    </source>
</evidence>
<evidence type="ECO:0008006" key="4">
    <source>
        <dbReference type="Google" id="ProtNLM"/>
    </source>
</evidence>
<dbReference type="HOGENOM" id="CLU_249427_0_0_2"/>
<evidence type="ECO:0000313" key="2">
    <source>
        <dbReference type="EMBL" id="ABK77287.1"/>
    </source>
</evidence>
<name>A0RVC0_CENSY</name>
<dbReference type="KEGG" id="csy:CENSYa_0654"/>
<dbReference type="SUPFAM" id="SSF50978">
    <property type="entry name" value="WD40 repeat-like"/>
    <property type="match status" value="1"/>
</dbReference>
<dbReference type="Proteomes" id="UP000000758">
    <property type="component" value="Chromosome"/>
</dbReference>
<dbReference type="Gene3D" id="2.130.10.10">
    <property type="entry name" value="YVTN repeat-like/Quinoprotein amine dehydrogenase"/>
    <property type="match status" value="3"/>
</dbReference>
<feature type="region of interest" description="Disordered" evidence="1">
    <location>
        <begin position="1192"/>
        <end position="1229"/>
    </location>
</feature>
<organism evidence="2 3">
    <name type="scientific">Cenarchaeum symbiosum (strain A)</name>
    <dbReference type="NCBI Taxonomy" id="414004"/>
    <lineage>
        <taxon>Archaea</taxon>
        <taxon>Nitrososphaerota</taxon>
        <taxon>Candidatus Cenarchaeales</taxon>
        <taxon>Candidatus Cenarchaeaceae</taxon>
        <taxon>Candidatus Cenarchaeum</taxon>
    </lineage>
</organism>
<dbReference type="PATRIC" id="fig|414004.10.peg.602"/>
<dbReference type="EMBL" id="DP000238">
    <property type="protein sequence ID" value="ABK77287.1"/>
    <property type="molecule type" value="Genomic_DNA"/>
</dbReference>
<keyword evidence="3" id="KW-1185">Reference proteome</keyword>
<dbReference type="SUPFAM" id="SSF82171">
    <property type="entry name" value="DPP6 N-terminal domain-like"/>
    <property type="match status" value="1"/>
</dbReference>
<dbReference type="InterPro" id="IPR052721">
    <property type="entry name" value="ET_Amicyanin"/>
</dbReference>
<feature type="region of interest" description="Disordered" evidence="1">
    <location>
        <begin position="1404"/>
        <end position="1472"/>
    </location>
</feature>
<evidence type="ECO:0000256" key="1">
    <source>
        <dbReference type="SAM" id="MobiDB-lite"/>
    </source>
</evidence>
<dbReference type="InterPro" id="IPR015943">
    <property type="entry name" value="WD40/YVTN_repeat-like_dom_sf"/>
</dbReference>
<proteinExistence type="predicted"/>
<dbReference type="PANTHER" id="PTHR36507:SF1">
    <property type="entry name" value="BLL1555 PROTEIN"/>
    <property type="match status" value="1"/>
</dbReference>
<dbReference type="InterPro" id="IPR036322">
    <property type="entry name" value="WD40_repeat_dom_sf"/>
</dbReference>
<dbReference type="Gene3D" id="2.60.40.420">
    <property type="entry name" value="Cupredoxins - blue copper proteins"/>
    <property type="match status" value="1"/>
</dbReference>
<dbReference type="InterPro" id="IPR008972">
    <property type="entry name" value="Cupredoxin"/>
</dbReference>
<protein>
    <recommendedName>
        <fullName evidence="4">Blue (type 1) copper domain-containing protein</fullName>
    </recommendedName>
</protein>
<feature type="compositionally biased region" description="Gly residues" evidence="1">
    <location>
        <begin position="1213"/>
        <end position="1224"/>
    </location>
</feature>
<feature type="compositionally biased region" description="Basic and acidic residues" evidence="1">
    <location>
        <begin position="140"/>
        <end position="294"/>
    </location>
</feature>
<accession>A0RVC0</accession>
<dbReference type="EnsemblBacteria" id="ABK77287">
    <property type="protein sequence ID" value="ABK77287"/>
    <property type="gene ID" value="CENSYa_0654"/>
</dbReference>
<reference evidence="2 3" key="1">
    <citation type="journal article" date="2006" name="Proc. Natl. Acad. Sci. U.S.A.">
        <title>Genomic analysis of the uncultivated marine crenarchaeote Cenarchaeum symbiosum.</title>
        <authorList>
            <person name="Hallam S.J."/>
            <person name="Konstantinidis K.T."/>
            <person name="Putnam N."/>
            <person name="Schleper C."/>
            <person name="Watanabe Y."/>
            <person name="Sugahara J."/>
            <person name="Preston C."/>
            <person name="de la Torre J."/>
            <person name="Richardson P.M."/>
            <person name="DeLong E.F."/>
        </authorList>
    </citation>
    <scope>NUCLEOTIDE SEQUENCE [LARGE SCALE GENOMIC DNA]</scope>
    <source>
        <strain evidence="3">A</strain>
    </source>
</reference>